<dbReference type="Gene3D" id="3.10.290.10">
    <property type="entry name" value="RNA-binding S4 domain"/>
    <property type="match status" value="1"/>
</dbReference>
<gene>
    <name evidence="4" type="ORF">SMD27_04995</name>
</gene>
<evidence type="ECO:0000313" key="4">
    <source>
        <dbReference type="EMBL" id="MDY0882189.1"/>
    </source>
</evidence>
<reference evidence="4 5" key="1">
    <citation type="journal article" date="2016" name="Antonie Van Leeuwenhoek">
        <title>Dongia soli sp. nov., isolated from soil from Dokdo, Korea.</title>
        <authorList>
            <person name="Kim D.U."/>
            <person name="Lee H."/>
            <person name="Kim H."/>
            <person name="Kim S.G."/>
            <person name="Ka J.O."/>
        </authorList>
    </citation>
    <scope>NUCLEOTIDE SEQUENCE [LARGE SCALE GENOMIC DNA]</scope>
    <source>
        <strain evidence="4 5">D78</strain>
    </source>
</reference>
<accession>A0ABU5E8V1</accession>
<organism evidence="4 5">
    <name type="scientific">Dongia soli</name>
    <dbReference type="NCBI Taxonomy" id="600628"/>
    <lineage>
        <taxon>Bacteria</taxon>
        <taxon>Pseudomonadati</taxon>
        <taxon>Pseudomonadota</taxon>
        <taxon>Alphaproteobacteria</taxon>
        <taxon>Rhodospirillales</taxon>
        <taxon>Dongiaceae</taxon>
        <taxon>Dongia</taxon>
    </lineage>
</organism>
<keyword evidence="5" id="KW-1185">Reference proteome</keyword>
<feature type="region of interest" description="Disordered" evidence="2">
    <location>
        <begin position="92"/>
        <end position="140"/>
    </location>
</feature>
<dbReference type="SMART" id="SM00363">
    <property type="entry name" value="S4"/>
    <property type="match status" value="1"/>
</dbReference>
<keyword evidence="1" id="KW-0694">RNA-binding</keyword>
<name>A0ABU5E8V1_9PROT</name>
<evidence type="ECO:0000259" key="3">
    <source>
        <dbReference type="SMART" id="SM00363"/>
    </source>
</evidence>
<dbReference type="PROSITE" id="PS50889">
    <property type="entry name" value="S4"/>
    <property type="match status" value="1"/>
</dbReference>
<dbReference type="RefSeq" id="WP_320507217.1">
    <property type="nucleotide sequence ID" value="NZ_JAXCLW010000001.1"/>
</dbReference>
<dbReference type="Pfam" id="PF01479">
    <property type="entry name" value="S4"/>
    <property type="match status" value="1"/>
</dbReference>
<evidence type="ECO:0000256" key="2">
    <source>
        <dbReference type="SAM" id="MobiDB-lite"/>
    </source>
</evidence>
<dbReference type="InterPro" id="IPR036986">
    <property type="entry name" value="S4_RNA-bd_sf"/>
</dbReference>
<protein>
    <submittedName>
        <fullName evidence="4">RNA-binding S4 domain-containing protein</fullName>
    </submittedName>
</protein>
<dbReference type="Proteomes" id="UP001279642">
    <property type="component" value="Unassembled WGS sequence"/>
</dbReference>
<feature type="domain" description="RNA-binding S4" evidence="3">
    <location>
        <begin position="11"/>
        <end position="73"/>
    </location>
</feature>
<dbReference type="CDD" id="cd00165">
    <property type="entry name" value="S4"/>
    <property type="match status" value="1"/>
</dbReference>
<dbReference type="EMBL" id="JAXCLW010000001">
    <property type="protein sequence ID" value="MDY0882189.1"/>
    <property type="molecule type" value="Genomic_DNA"/>
</dbReference>
<evidence type="ECO:0000313" key="5">
    <source>
        <dbReference type="Proteomes" id="UP001279642"/>
    </source>
</evidence>
<dbReference type="InterPro" id="IPR002942">
    <property type="entry name" value="S4_RNA-bd"/>
</dbReference>
<evidence type="ECO:0000256" key="1">
    <source>
        <dbReference type="PROSITE-ProRule" id="PRU00182"/>
    </source>
</evidence>
<comment type="caution">
    <text evidence="4">The sequence shown here is derived from an EMBL/GenBank/DDBJ whole genome shotgun (WGS) entry which is preliminary data.</text>
</comment>
<sequence>MTDAAGDTSSLRLDKWLWFARFVKSRSLASRLVEEGRMRVNNVPTAKAHYAIRPGDVLTFALGPHIRVIRVVALGQRRGPAVEAQQLYLDLDPPMPRKATTPDADNLHDEDLAAGAHRDAGSGRPTKRERRAITRLQGDD</sequence>
<proteinExistence type="predicted"/>
<dbReference type="SUPFAM" id="SSF55174">
    <property type="entry name" value="Alpha-L RNA-binding motif"/>
    <property type="match status" value="1"/>
</dbReference>
<feature type="compositionally biased region" description="Basic and acidic residues" evidence="2">
    <location>
        <begin position="105"/>
        <end position="121"/>
    </location>
</feature>